<proteinExistence type="predicted"/>
<evidence type="ECO:0000313" key="2">
    <source>
        <dbReference type="Proteomes" id="UP000603865"/>
    </source>
</evidence>
<reference evidence="1" key="1">
    <citation type="journal article" date="2014" name="Int. J. Syst. Evol. Microbiol.">
        <title>Complete genome sequence of Corynebacterium casei LMG S-19264T (=DSM 44701T), isolated from a smear-ripened cheese.</title>
        <authorList>
            <consortium name="US DOE Joint Genome Institute (JGI-PGF)"/>
            <person name="Walter F."/>
            <person name="Albersmeier A."/>
            <person name="Kalinowski J."/>
            <person name="Ruckert C."/>
        </authorList>
    </citation>
    <scope>NUCLEOTIDE SEQUENCE</scope>
    <source>
        <strain evidence="1">JCM 31311</strain>
    </source>
</reference>
<comment type="caution">
    <text evidence="1">The sequence shown here is derived from an EMBL/GenBank/DDBJ whole genome shotgun (WGS) entry which is preliminary data.</text>
</comment>
<name>A0A918CEI7_9DEIO</name>
<sequence>MNPKPLLVVCHSKFEHSFVSTPNQTFYDKSDRWEVMAALHLGNGGRVIVLRYPHKLEDGDTLLDWIDEIQDGSKVYSDISGMEFEREITRPGDWDL</sequence>
<protein>
    <submittedName>
        <fullName evidence="1">Uncharacterized protein</fullName>
    </submittedName>
</protein>
<keyword evidence="2" id="KW-1185">Reference proteome</keyword>
<dbReference type="Proteomes" id="UP000603865">
    <property type="component" value="Unassembled WGS sequence"/>
</dbReference>
<dbReference type="RefSeq" id="WP_189091556.1">
    <property type="nucleotide sequence ID" value="NZ_BMQL01000020.1"/>
</dbReference>
<reference evidence="1" key="2">
    <citation type="submission" date="2020-09" db="EMBL/GenBank/DDBJ databases">
        <authorList>
            <person name="Sun Q."/>
            <person name="Ohkuma M."/>
        </authorList>
    </citation>
    <scope>NUCLEOTIDE SEQUENCE</scope>
    <source>
        <strain evidence="1">JCM 31311</strain>
    </source>
</reference>
<accession>A0A918CEI7</accession>
<dbReference type="AlphaFoldDB" id="A0A918CEI7"/>
<organism evidence="1 2">
    <name type="scientific">Deinococcus ruber</name>
    <dbReference type="NCBI Taxonomy" id="1848197"/>
    <lineage>
        <taxon>Bacteria</taxon>
        <taxon>Thermotogati</taxon>
        <taxon>Deinococcota</taxon>
        <taxon>Deinococci</taxon>
        <taxon>Deinococcales</taxon>
        <taxon>Deinococcaceae</taxon>
        <taxon>Deinococcus</taxon>
    </lineage>
</organism>
<gene>
    <name evidence="1" type="ORF">GCM10008957_32270</name>
</gene>
<evidence type="ECO:0000313" key="1">
    <source>
        <dbReference type="EMBL" id="GGR17201.1"/>
    </source>
</evidence>
<dbReference type="EMBL" id="BMQL01000020">
    <property type="protein sequence ID" value="GGR17201.1"/>
    <property type="molecule type" value="Genomic_DNA"/>
</dbReference>